<keyword evidence="7" id="KW-0325">Glycoprotein</keyword>
<dbReference type="InterPro" id="IPR036318">
    <property type="entry name" value="FAD-bd_PCMH-like_sf"/>
</dbReference>
<keyword evidence="6" id="KW-1015">Disulfide bond</keyword>
<comment type="similarity">
    <text evidence="2">Belongs to the oxygen-dependent FAD-linked oxidoreductase family.</text>
</comment>
<evidence type="ECO:0000256" key="3">
    <source>
        <dbReference type="ARBA" id="ARBA00022630"/>
    </source>
</evidence>
<dbReference type="PROSITE" id="PS51387">
    <property type="entry name" value="FAD_PCMH"/>
    <property type="match status" value="1"/>
</dbReference>
<dbReference type="Gene3D" id="3.40.462.20">
    <property type="match status" value="1"/>
</dbReference>
<name>A0ABD1QGY3_9LAMI</name>
<dbReference type="Gene3D" id="3.30.465.10">
    <property type="match status" value="1"/>
</dbReference>
<dbReference type="FunFam" id="3.30.43.10:FF:000004">
    <property type="entry name" value="Berberine bridge enzyme-like 15"/>
    <property type="match status" value="1"/>
</dbReference>
<dbReference type="InterPro" id="IPR016169">
    <property type="entry name" value="FAD-bd_PCMH_sub2"/>
</dbReference>
<organism evidence="9 10">
    <name type="scientific">Abeliophyllum distichum</name>
    <dbReference type="NCBI Taxonomy" id="126358"/>
    <lineage>
        <taxon>Eukaryota</taxon>
        <taxon>Viridiplantae</taxon>
        <taxon>Streptophyta</taxon>
        <taxon>Embryophyta</taxon>
        <taxon>Tracheophyta</taxon>
        <taxon>Spermatophyta</taxon>
        <taxon>Magnoliopsida</taxon>
        <taxon>eudicotyledons</taxon>
        <taxon>Gunneridae</taxon>
        <taxon>Pentapetalae</taxon>
        <taxon>asterids</taxon>
        <taxon>lamiids</taxon>
        <taxon>Lamiales</taxon>
        <taxon>Oleaceae</taxon>
        <taxon>Forsythieae</taxon>
        <taxon>Abeliophyllum</taxon>
    </lineage>
</organism>
<accession>A0ABD1QGY3</accession>
<evidence type="ECO:0000256" key="6">
    <source>
        <dbReference type="ARBA" id="ARBA00023157"/>
    </source>
</evidence>
<evidence type="ECO:0000256" key="4">
    <source>
        <dbReference type="ARBA" id="ARBA00022729"/>
    </source>
</evidence>
<dbReference type="InterPro" id="IPR016167">
    <property type="entry name" value="FAD-bd_PCMH_sub1"/>
</dbReference>
<evidence type="ECO:0000256" key="1">
    <source>
        <dbReference type="ARBA" id="ARBA00001974"/>
    </source>
</evidence>
<dbReference type="Gene3D" id="3.30.43.10">
    <property type="entry name" value="Uridine Diphospho-n-acetylenolpyruvylglucosamine Reductase, domain 2"/>
    <property type="match status" value="1"/>
</dbReference>
<sequence length="593" mass="66702">MLDKKKTAIDLMQVTKTNDELPETILHSLIVFSDEDMKGITYSHDDALVIMCEALKSYNSHQDTVSSHEHDEFLLCMSLQSNNHSSISNIVYTPKNSSYLSILNFSIQNLRFESVTTPKPLVIITPLHESQIQPVIYCAKENGIQIRVRSGGHDYEGLSYTSQVPFVIIDLVNLREINVDVEKKTAWIQAGARLGELYYRIAEKSRTLGFPGGVCPTVGAGGHISGGGYGTLIRKYGLAADHVIDARIIDVNGRILDRKSMGEDLFWAIRGGGAASFGVILAWKLELVDVPEKVTVFTIAKTLEQNATNIVHRWQYIGHKLEEDLAVRVFISSVNSSQDGKRTIQASFQSLFLGGVDRLLPLMQQSFPELGLQREDCTEMSWIESALYIYGLPVGSLEVLLNRTQANVRHFKAKVDYVQKPISKNGLEGIWKRFFEEEAAEAEMLFVPYGGRMDEVSESAIPFPHRAGNLYQIHYMVNWDEEEASERYINWIRILYSYMASYVSKFPRAAYINYRDLDIGVNNKVEDTEVVVMQKGLQFTKQAGFQVMEVERDSLRLVQNLHAELSIAANAASLFDIVALLYDGDGGMCHFIP</sequence>
<evidence type="ECO:0000256" key="7">
    <source>
        <dbReference type="ARBA" id="ARBA00023180"/>
    </source>
</evidence>
<keyword evidence="4" id="KW-0732">Signal</keyword>
<dbReference type="InterPro" id="IPR006094">
    <property type="entry name" value="Oxid_FAD_bind_N"/>
</dbReference>
<evidence type="ECO:0000313" key="9">
    <source>
        <dbReference type="EMBL" id="KAL2474833.1"/>
    </source>
</evidence>
<keyword evidence="3" id="KW-0285">Flavoprotein</keyword>
<dbReference type="Pfam" id="PF01565">
    <property type="entry name" value="FAD_binding_4"/>
    <property type="match status" value="1"/>
</dbReference>
<evidence type="ECO:0000313" key="10">
    <source>
        <dbReference type="Proteomes" id="UP001604336"/>
    </source>
</evidence>
<keyword evidence="10" id="KW-1185">Reference proteome</keyword>
<comment type="cofactor">
    <cofactor evidence="1">
        <name>FAD</name>
        <dbReference type="ChEBI" id="CHEBI:57692"/>
    </cofactor>
</comment>
<protein>
    <submittedName>
        <fullName evidence="9">FAD-binding Berberine family protein</fullName>
    </submittedName>
</protein>
<dbReference type="InterPro" id="IPR016166">
    <property type="entry name" value="FAD-bd_PCMH"/>
</dbReference>
<proteinExistence type="inferred from homology"/>
<keyword evidence="5" id="KW-0274">FAD</keyword>
<reference evidence="10" key="1">
    <citation type="submission" date="2024-07" db="EMBL/GenBank/DDBJ databases">
        <title>Two chromosome-level genome assemblies of Korean endemic species Abeliophyllum distichum and Forsythia ovata (Oleaceae).</title>
        <authorList>
            <person name="Jang H."/>
        </authorList>
    </citation>
    <scope>NUCLEOTIDE SEQUENCE [LARGE SCALE GENOMIC DNA]</scope>
</reference>
<evidence type="ECO:0000256" key="2">
    <source>
        <dbReference type="ARBA" id="ARBA00005466"/>
    </source>
</evidence>
<dbReference type="PANTHER" id="PTHR32448">
    <property type="entry name" value="OS08G0158400 PROTEIN"/>
    <property type="match status" value="1"/>
</dbReference>
<comment type="caution">
    <text evidence="9">The sequence shown here is derived from an EMBL/GenBank/DDBJ whole genome shotgun (WGS) entry which is preliminary data.</text>
</comment>
<feature type="domain" description="FAD-binding PCMH-type" evidence="8">
    <location>
        <begin position="116"/>
        <end position="290"/>
    </location>
</feature>
<evidence type="ECO:0000256" key="5">
    <source>
        <dbReference type="ARBA" id="ARBA00022827"/>
    </source>
</evidence>
<dbReference type="EMBL" id="JBFOLK010000011">
    <property type="protein sequence ID" value="KAL2474833.1"/>
    <property type="molecule type" value="Genomic_DNA"/>
</dbReference>
<dbReference type="Proteomes" id="UP001604336">
    <property type="component" value="Unassembled WGS sequence"/>
</dbReference>
<gene>
    <name evidence="9" type="ORF">Adt_35569</name>
</gene>
<evidence type="ECO:0000259" key="8">
    <source>
        <dbReference type="PROSITE" id="PS51387"/>
    </source>
</evidence>
<dbReference type="SUPFAM" id="SSF56176">
    <property type="entry name" value="FAD-binding/transporter-associated domain-like"/>
    <property type="match status" value="1"/>
</dbReference>
<dbReference type="AlphaFoldDB" id="A0ABD1QGY3"/>